<evidence type="ECO:0000256" key="1">
    <source>
        <dbReference type="SAM" id="SignalP"/>
    </source>
</evidence>
<protein>
    <recommendedName>
        <fullName evidence="2">Outer membrane protein beta-barrel domain-containing protein</fullName>
    </recommendedName>
</protein>
<sequence>MTTKHLLAAFFLFSAVIFSAQAQEVTEEEEEGYVYEQYFDKKSDVYTRVGLSWAGAVGWDSHSYKTKRILSYSFGIGYTHSLTYKGDVNVNAEVNLSRVGFRVTNPGGAMDLEELTMNYIQIPVIVRYYPIKEFKAAYVGAGPQIAFKSGDVQIKTQGSGQFLLMDNAVNSPDLALVGVAGVHFAKKLDLGLELRYQHSLNKFLNPFPEARHSVFQVSFFFPAEALLNIGLYFPIF</sequence>
<reference evidence="3 4" key="1">
    <citation type="submission" date="2020-08" db="EMBL/GenBank/DDBJ databases">
        <title>Genomic Encyclopedia of Type Strains, Phase IV (KMG-IV): sequencing the most valuable type-strain genomes for metagenomic binning, comparative biology and taxonomic classification.</title>
        <authorList>
            <person name="Goeker M."/>
        </authorList>
    </citation>
    <scope>NUCLEOTIDE SEQUENCE [LARGE SCALE GENOMIC DNA]</scope>
    <source>
        <strain evidence="3 4">DSM 29854</strain>
    </source>
</reference>
<dbReference type="InterPro" id="IPR025665">
    <property type="entry name" value="Beta-barrel_OMP_2"/>
</dbReference>
<dbReference type="EMBL" id="JACJIQ010000015">
    <property type="protein sequence ID" value="MBA9078800.1"/>
    <property type="molecule type" value="Genomic_DNA"/>
</dbReference>
<dbReference type="AlphaFoldDB" id="A0A839GJJ7"/>
<dbReference type="Pfam" id="PF13568">
    <property type="entry name" value="OMP_b-brl_2"/>
    <property type="match status" value="1"/>
</dbReference>
<evidence type="ECO:0000313" key="4">
    <source>
        <dbReference type="Proteomes" id="UP000563094"/>
    </source>
</evidence>
<proteinExistence type="predicted"/>
<comment type="caution">
    <text evidence="3">The sequence shown here is derived from an EMBL/GenBank/DDBJ whole genome shotgun (WGS) entry which is preliminary data.</text>
</comment>
<dbReference type="Proteomes" id="UP000563094">
    <property type="component" value="Unassembled WGS sequence"/>
</dbReference>
<dbReference type="RefSeq" id="WP_161947671.1">
    <property type="nucleotide sequence ID" value="NZ_JACJIQ010000015.1"/>
</dbReference>
<organism evidence="3 4">
    <name type="scientific">Rufibacter quisquiliarum</name>
    <dbReference type="NCBI Taxonomy" id="1549639"/>
    <lineage>
        <taxon>Bacteria</taxon>
        <taxon>Pseudomonadati</taxon>
        <taxon>Bacteroidota</taxon>
        <taxon>Cytophagia</taxon>
        <taxon>Cytophagales</taxon>
        <taxon>Hymenobacteraceae</taxon>
        <taxon>Rufibacter</taxon>
    </lineage>
</organism>
<evidence type="ECO:0000313" key="3">
    <source>
        <dbReference type="EMBL" id="MBA9078800.1"/>
    </source>
</evidence>
<keyword evidence="1" id="KW-0732">Signal</keyword>
<name>A0A839GJJ7_9BACT</name>
<gene>
    <name evidence="3" type="ORF">FHS90_003530</name>
</gene>
<feature type="signal peptide" evidence="1">
    <location>
        <begin position="1"/>
        <end position="22"/>
    </location>
</feature>
<accession>A0A839GJJ7</accession>
<feature type="chain" id="PRO_5032540669" description="Outer membrane protein beta-barrel domain-containing protein" evidence="1">
    <location>
        <begin position="23"/>
        <end position="236"/>
    </location>
</feature>
<keyword evidence="4" id="KW-1185">Reference proteome</keyword>
<evidence type="ECO:0000259" key="2">
    <source>
        <dbReference type="Pfam" id="PF13568"/>
    </source>
</evidence>
<feature type="domain" description="Outer membrane protein beta-barrel" evidence="2">
    <location>
        <begin position="71"/>
        <end position="204"/>
    </location>
</feature>